<proteinExistence type="predicted"/>
<reference evidence="1 2" key="1">
    <citation type="submission" date="2018-12" db="EMBL/GenBank/DDBJ databases">
        <title>The Genome Submission of two Enterobacter spp. strains.</title>
        <authorList>
            <person name="Wu W."/>
            <person name="Wei L."/>
            <person name="Feng Y."/>
            <person name="Zong Z."/>
        </authorList>
    </citation>
    <scope>NUCLEOTIDE SEQUENCE [LARGE SCALE GENOMIC DNA]</scope>
    <source>
        <strain evidence="1 2">WCHEHu045002</strain>
    </source>
</reference>
<comment type="caution">
    <text evidence="1">The sequence shown here is derived from an EMBL/GenBank/DDBJ whole genome shotgun (WGS) entry which is preliminary data.</text>
</comment>
<evidence type="ECO:0000313" key="1">
    <source>
        <dbReference type="EMBL" id="RSK63184.1"/>
    </source>
</evidence>
<dbReference type="Proteomes" id="UP000276389">
    <property type="component" value="Unassembled WGS sequence"/>
</dbReference>
<protein>
    <submittedName>
        <fullName evidence="1">Uncharacterized protein</fullName>
    </submittedName>
</protein>
<sequence length="68" mass="7142">MLKKGTLTSLNDFYHAADTVAPGDIVAIAQDQGSSVQPFSVGLVRSAGDPMLTQGSVNARITFAFIFP</sequence>
<evidence type="ECO:0000313" key="2">
    <source>
        <dbReference type="Proteomes" id="UP000276389"/>
    </source>
</evidence>
<name>A0A3R9NDC9_9ENTR</name>
<gene>
    <name evidence="1" type="ORF">EJE24_22295</name>
</gene>
<dbReference type="AlphaFoldDB" id="A0A3R9NDC9"/>
<accession>A0A3R9NDC9</accession>
<dbReference type="EMBL" id="RWHU01000012">
    <property type="protein sequence ID" value="RSK63184.1"/>
    <property type="molecule type" value="Genomic_DNA"/>
</dbReference>
<organism evidence="1 2">
    <name type="scientific">Enterobacter huaxiensis</name>
    <dbReference type="NCBI Taxonomy" id="2494702"/>
    <lineage>
        <taxon>Bacteria</taxon>
        <taxon>Pseudomonadati</taxon>
        <taxon>Pseudomonadota</taxon>
        <taxon>Gammaproteobacteria</taxon>
        <taxon>Enterobacterales</taxon>
        <taxon>Enterobacteriaceae</taxon>
        <taxon>Enterobacter</taxon>
    </lineage>
</organism>